<name>A0ABX9AXA3_9ENTR</name>
<evidence type="ECO:0000313" key="1">
    <source>
        <dbReference type="EMBL" id="QZN98064.1"/>
    </source>
</evidence>
<evidence type="ECO:0000313" key="2">
    <source>
        <dbReference type="Proteomes" id="UP000825886"/>
    </source>
</evidence>
<sequence length="29" mass="3289">MFEYSVRITEPGSSGCRLSVTSWRAPTRN</sequence>
<dbReference type="Proteomes" id="UP000825886">
    <property type="component" value="Chromosome"/>
</dbReference>
<organism evidence="1 2">
    <name type="scientific">Symbiopectobacterium purcellii</name>
    <dbReference type="NCBI Taxonomy" id="2871826"/>
    <lineage>
        <taxon>Bacteria</taxon>
        <taxon>Pseudomonadati</taxon>
        <taxon>Pseudomonadota</taxon>
        <taxon>Gammaproteobacteria</taxon>
        <taxon>Enterobacterales</taxon>
        <taxon>Enterobacteriaceae</taxon>
    </lineage>
</organism>
<reference evidence="1 2" key="1">
    <citation type="submission" date="2021-08" db="EMBL/GenBank/DDBJ databases">
        <title>Culture and genomic analysis of Symbiopectobacterium purcellii sp. nov. gen. nov., isolated from the leafhopper Empoasca decipiens.</title>
        <authorList>
            <person name="Nadal-Jimenez P."/>
            <person name="Siozios S."/>
            <person name="Halliday N."/>
            <person name="Camara M."/>
            <person name="Hurst G.D.D."/>
        </authorList>
    </citation>
    <scope>NUCLEOTIDE SEQUENCE [LARGE SCALE GENOMIC DNA]</scope>
    <source>
        <strain evidence="1 2">SyEd1</strain>
    </source>
</reference>
<keyword evidence="2" id="KW-1185">Reference proteome</keyword>
<gene>
    <name evidence="1" type="ORF">K6K13_13300</name>
</gene>
<dbReference type="EMBL" id="CP081864">
    <property type="protein sequence ID" value="QZN98064.1"/>
    <property type="molecule type" value="Genomic_DNA"/>
</dbReference>
<proteinExistence type="predicted"/>
<protein>
    <submittedName>
        <fullName evidence="1">Uncharacterized protein</fullName>
    </submittedName>
</protein>
<accession>A0ABX9AXA3</accession>